<sequence length="49" mass="5714">MVHQLASRVVEAEIISEEILRQDLEQLDAIHLLYLIRAEQDRGRDEEAV</sequence>
<reference evidence="1" key="1">
    <citation type="submission" date="2018-05" db="EMBL/GenBank/DDBJ databases">
        <authorList>
            <person name="Lanie J.A."/>
            <person name="Ng W.-L."/>
            <person name="Kazmierczak K.M."/>
            <person name="Andrzejewski T.M."/>
            <person name="Davidsen T.M."/>
            <person name="Wayne K.J."/>
            <person name="Tettelin H."/>
            <person name="Glass J.I."/>
            <person name="Rusch D."/>
            <person name="Podicherti R."/>
            <person name="Tsui H.-C.T."/>
            <person name="Winkler M.E."/>
        </authorList>
    </citation>
    <scope>NUCLEOTIDE SEQUENCE</scope>
</reference>
<protein>
    <submittedName>
        <fullName evidence="1">Uncharacterized protein</fullName>
    </submittedName>
</protein>
<gene>
    <name evidence="1" type="ORF">METZ01_LOCUS233202</name>
</gene>
<organism evidence="1">
    <name type="scientific">marine metagenome</name>
    <dbReference type="NCBI Taxonomy" id="408172"/>
    <lineage>
        <taxon>unclassified sequences</taxon>
        <taxon>metagenomes</taxon>
        <taxon>ecological metagenomes</taxon>
    </lineage>
</organism>
<name>A0A382GZ61_9ZZZZ</name>
<accession>A0A382GZ61</accession>
<dbReference type="EMBL" id="UINC01058279">
    <property type="protein sequence ID" value="SVB80348.1"/>
    <property type="molecule type" value="Genomic_DNA"/>
</dbReference>
<dbReference type="AlphaFoldDB" id="A0A382GZ61"/>
<feature type="non-terminal residue" evidence="1">
    <location>
        <position position="49"/>
    </location>
</feature>
<evidence type="ECO:0000313" key="1">
    <source>
        <dbReference type="EMBL" id="SVB80348.1"/>
    </source>
</evidence>
<proteinExistence type="predicted"/>